<dbReference type="NCBIfam" id="TIGR02532">
    <property type="entry name" value="IV_pilin_GFxxxE"/>
    <property type="match status" value="1"/>
</dbReference>
<accession>A0A3S9HJK0</accession>
<dbReference type="KEGG" id="upv:EJN92_09860"/>
<reference evidence="2 3" key="1">
    <citation type="journal article" date="2011" name="Int. J. Syst. Evol. Microbiol.">
        <title>Description of Undibacterium oligocarboniphilum sp. nov., isolated from purified water, and Undibacterium pigrum strain CCUG 49012 as the type strain of Undibacterium parvum sp. nov., and emended descriptions of the genus Undibacterium and the species Undibacterium pigrum.</title>
        <authorList>
            <person name="Eder W."/>
            <person name="Wanner G."/>
            <person name="Ludwig W."/>
            <person name="Busse H.J."/>
            <person name="Ziemke-Kageler F."/>
            <person name="Lang E."/>
        </authorList>
    </citation>
    <scope>NUCLEOTIDE SEQUENCE [LARGE SCALE GENOMIC DNA]</scope>
    <source>
        <strain evidence="2 3">DSM 23061</strain>
    </source>
</reference>
<dbReference type="InterPro" id="IPR045584">
    <property type="entry name" value="Pilin-like"/>
</dbReference>
<sequence length="404" mass="42430">MKSTPHASQYARTEIHGFTLVEILMAIGIIGLLAAVAVPQYQRYVARSHAAELLLKFDAVKTNLGSLISSGNVQVNCGTVPAVVHAANLKSEYAGMDVGFEPVTGGFTPVLRYCATIEGRGPQAVQVVREAHTVMSRSASISQPVVLGDAAASFAVRLAGDTVLCKALPAAKPADICAKPMGLTMQADVMRLASGAIVPGGYHLHTQGNPFAMTVEMTILGVPPPGGAVLFNYGNYVDDHNAFSLWNPGSLTVAILGNDFNTGLNLRDGQTHRVSVSWDGATQTLAVYDNGNLVKTFTGAGRGYALNGNAEMSIGVKNKSPGFFEEGTRFSGEILRTSVVQRAMTAAELATPVFQTMAGKSELLMDVTVENGKVVDTTGHHDMREAGGVSVTQAEVATALVLKP</sequence>
<organism evidence="2 3">
    <name type="scientific">Undibacterium parvum</name>
    <dbReference type="NCBI Taxonomy" id="401471"/>
    <lineage>
        <taxon>Bacteria</taxon>
        <taxon>Pseudomonadati</taxon>
        <taxon>Pseudomonadota</taxon>
        <taxon>Betaproteobacteria</taxon>
        <taxon>Burkholderiales</taxon>
        <taxon>Oxalobacteraceae</taxon>
        <taxon>Undibacterium</taxon>
    </lineage>
</organism>
<keyword evidence="1" id="KW-0472">Membrane</keyword>
<dbReference type="PROSITE" id="PS00409">
    <property type="entry name" value="PROKAR_NTER_METHYL"/>
    <property type="match status" value="1"/>
</dbReference>
<proteinExistence type="predicted"/>
<gene>
    <name evidence="2" type="ORF">EJN92_09860</name>
</gene>
<keyword evidence="1" id="KW-1133">Transmembrane helix</keyword>
<dbReference type="SUPFAM" id="SSF49899">
    <property type="entry name" value="Concanavalin A-like lectins/glucanases"/>
    <property type="match status" value="1"/>
</dbReference>
<dbReference type="EMBL" id="CP034464">
    <property type="protein sequence ID" value="AZP12276.1"/>
    <property type="molecule type" value="Genomic_DNA"/>
</dbReference>
<dbReference type="Proteomes" id="UP000275663">
    <property type="component" value="Chromosome"/>
</dbReference>
<evidence type="ECO:0000313" key="2">
    <source>
        <dbReference type="EMBL" id="AZP12276.1"/>
    </source>
</evidence>
<evidence type="ECO:0000256" key="1">
    <source>
        <dbReference type="SAM" id="Phobius"/>
    </source>
</evidence>
<dbReference type="InterPro" id="IPR012902">
    <property type="entry name" value="N_methyl_site"/>
</dbReference>
<dbReference type="InterPro" id="IPR013320">
    <property type="entry name" value="ConA-like_dom_sf"/>
</dbReference>
<dbReference type="OrthoDB" id="291802at2"/>
<dbReference type="Gene3D" id="3.30.700.10">
    <property type="entry name" value="Glycoprotein, Type 4 Pilin"/>
    <property type="match status" value="1"/>
</dbReference>
<dbReference type="Gene3D" id="2.60.120.200">
    <property type="match status" value="1"/>
</dbReference>
<keyword evidence="3" id="KW-1185">Reference proteome</keyword>
<name>A0A3S9HJK0_9BURK</name>
<dbReference type="AlphaFoldDB" id="A0A3S9HJK0"/>
<dbReference type="SUPFAM" id="SSF54523">
    <property type="entry name" value="Pili subunits"/>
    <property type="match status" value="1"/>
</dbReference>
<feature type="transmembrane region" description="Helical" evidence="1">
    <location>
        <begin position="15"/>
        <end position="38"/>
    </location>
</feature>
<keyword evidence="1" id="KW-0812">Transmembrane</keyword>
<dbReference type="RefSeq" id="WP_126127658.1">
    <property type="nucleotide sequence ID" value="NZ_CP034464.1"/>
</dbReference>
<dbReference type="Pfam" id="PF13385">
    <property type="entry name" value="Laminin_G_3"/>
    <property type="match status" value="1"/>
</dbReference>
<evidence type="ECO:0000313" key="3">
    <source>
        <dbReference type="Proteomes" id="UP000275663"/>
    </source>
</evidence>
<protein>
    <submittedName>
        <fullName evidence="2">Prepilin-type N-terminal cleavage/methylation domain-containing protein</fullName>
    </submittedName>
</protein>